<dbReference type="PANTHER" id="PTHR21666:SF270">
    <property type="entry name" value="MUREIN HYDROLASE ACTIVATOR ENVC"/>
    <property type="match status" value="1"/>
</dbReference>
<keyword evidence="1" id="KW-0732">Signal</keyword>
<dbReference type="PATRIC" id="fig|1122241.3.peg.387"/>
<name>A0A151B1J4_9FIRM</name>
<keyword evidence="2" id="KW-0812">Transmembrane</keyword>
<protein>
    <submittedName>
        <fullName evidence="5">Murein hydrolase activator NlpD</fullName>
    </submittedName>
</protein>
<sequence>MPPPGKLPDVAAAAGRFLKEWPARWKETDGRKKKKVCLLSGILAGGLLLLAGWYQFTAPNAWAVIINGRQVAVVTSRVDVNQVIQDVLKERGAGSYQGLQITDQVDYKKVRVNPREIVDGQQLKNILQGTLHFVAAATVITINGQPELIVRDDSIAEAVLAELKQAYLPPPGNGEIQEVRFLEQVAYEHRPARPEEILSPEAALARLKGTSTASQEYIVKEGDSLWTIAREHGLLVDDIRAANPELKGERLDIGQRLRLTTEKPLLQVMVVYRQEVKEPVPYEVKVETNTDLLRGQERVKQAGSEGERLVTYQVVTKNGVQVEKKVIQEQVLKEPVTKIVERGTRVVLASRGGSGRLAWPIRGSITSPYGYRGREFHSGMDIDGYVGQPVGAAEAGTVTFAGYDGGYGRMIAIDHGGGLVTRYAHLSDFNVRVGQRVSRGQVIGYVGVSGRTTGSHLHFEVLVNGSFRNPYGFLN</sequence>
<evidence type="ECO:0000313" key="5">
    <source>
        <dbReference type="EMBL" id="KYH33653.1"/>
    </source>
</evidence>
<dbReference type="InterPro" id="IPR050570">
    <property type="entry name" value="Cell_wall_metabolism_enzyme"/>
</dbReference>
<dbReference type="RefSeq" id="WP_062280761.1">
    <property type="nucleotide sequence ID" value="NZ_LTBC01000001.1"/>
</dbReference>
<dbReference type="AlphaFoldDB" id="A0A151B1J4"/>
<dbReference type="OrthoDB" id="9814460at2"/>
<reference evidence="5 6" key="1">
    <citation type="submission" date="2016-02" db="EMBL/GenBank/DDBJ databases">
        <title>Genome sequence of Moorella mulderi DSM 14980.</title>
        <authorList>
            <person name="Poehlein A."/>
            <person name="Daniel R."/>
        </authorList>
    </citation>
    <scope>NUCLEOTIDE SEQUENCE [LARGE SCALE GENOMIC DNA]</scope>
    <source>
        <strain evidence="5 6">DSM 14980</strain>
    </source>
</reference>
<keyword evidence="2" id="KW-0472">Membrane</keyword>
<keyword evidence="5" id="KW-0378">Hydrolase</keyword>
<dbReference type="PANTHER" id="PTHR21666">
    <property type="entry name" value="PEPTIDASE-RELATED"/>
    <property type="match status" value="1"/>
</dbReference>
<gene>
    <name evidence="5" type="primary">nlpD_2</name>
    <name evidence="5" type="ORF">MOMUL_03590</name>
</gene>
<dbReference type="CDD" id="cd12797">
    <property type="entry name" value="M23_peptidase"/>
    <property type="match status" value="1"/>
</dbReference>
<dbReference type="Pfam" id="PF07501">
    <property type="entry name" value="G5"/>
    <property type="match status" value="1"/>
</dbReference>
<feature type="domain" description="G5" evidence="3">
    <location>
        <begin position="265"/>
        <end position="346"/>
    </location>
</feature>
<dbReference type="GO" id="GO:0004222">
    <property type="term" value="F:metalloendopeptidase activity"/>
    <property type="evidence" value="ECO:0007669"/>
    <property type="project" value="TreeGrafter"/>
</dbReference>
<dbReference type="Pfam" id="PF01551">
    <property type="entry name" value="Peptidase_M23"/>
    <property type="match status" value="1"/>
</dbReference>
<dbReference type="InterPro" id="IPR036779">
    <property type="entry name" value="LysM_dom_sf"/>
</dbReference>
<evidence type="ECO:0000259" key="3">
    <source>
        <dbReference type="PROSITE" id="PS51109"/>
    </source>
</evidence>
<dbReference type="SMART" id="SM01208">
    <property type="entry name" value="G5"/>
    <property type="match status" value="1"/>
</dbReference>
<evidence type="ECO:0000259" key="4">
    <source>
        <dbReference type="PROSITE" id="PS51782"/>
    </source>
</evidence>
<dbReference type="Pfam" id="PF01476">
    <property type="entry name" value="LysM"/>
    <property type="match status" value="1"/>
</dbReference>
<accession>A0A151B1J4</accession>
<evidence type="ECO:0000313" key="6">
    <source>
        <dbReference type="Proteomes" id="UP000075670"/>
    </source>
</evidence>
<evidence type="ECO:0000256" key="1">
    <source>
        <dbReference type="ARBA" id="ARBA00022729"/>
    </source>
</evidence>
<dbReference type="EMBL" id="LTBC01000001">
    <property type="protein sequence ID" value="KYH33653.1"/>
    <property type="molecule type" value="Genomic_DNA"/>
</dbReference>
<dbReference type="InterPro" id="IPR011098">
    <property type="entry name" value="G5_dom"/>
</dbReference>
<keyword evidence="2" id="KW-1133">Transmembrane helix</keyword>
<proteinExistence type="predicted"/>
<dbReference type="InterPro" id="IPR016047">
    <property type="entry name" value="M23ase_b-sheet_dom"/>
</dbReference>
<keyword evidence="6" id="KW-1185">Reference proteome</keyword>
<dbReference type="Gene3D" id="2.70.70.10">
    <property type="entry name" value="Glucose Permease (Domain IIA)"/>
    <property type="match status" value="1"/>
</dbReference>
<evidence type="ECO:0000256" key="2">
    <source>
        <dbReference type="SAM" id="Phobius"/>
    </source>
</evidence>
<organism evidence="5 6">
    <name type="scientific">Moorella mulderi DSM 14980</name>
    <dbReference type="NCBI Taxonomy" id="1122241"/>
    <lineage>
        <taxon>Bacteria</taxon>
        <taxon>Bacillati</taxon>
        <taxon>Bacillota</taxon>
        <taxon>Clostridia</taxon>
        <taxon>Neomoorellales</taxon>
        <taxon>Neomoorellaceae</taxon>
        <taxon>Neomoorella</taxon>
    </lineage>
</organism>
<dbReference type="SUPFAM" id="SSF54106">
    <property type="entry name" value="LysM domain"/>
    <property type="match status" value="1"/>
</dbReference>
<feature type="domain" description="LysM" evidence="4">
    <location>
        <begin position="215"/>
        <end position="259"/>
    </location>
</feature>
<dbReference type="PROSITE" id="PS51109">
    <property type="entry name" value="G5"/>
    <property type="match status" value="1"/>
</dbReference>
<feature type="transmembrane region" description="Helical" evidence="2">
    <location>
        <begin position="36"/>
        <end position="56"/>
    </location>
</feature>
<dbReference type="SMART" id="SM00257">
    <property type="entry name" value="LysM"/>
    <property type="match status" value="1"/>
</dbReference>
<dbReference type="InterPro" id="IPR018392">
    <property type="entry name" value="LysM"/>
</dbReference>
<comment type="caution">
    <text evidence="5">The sequence shown here is derived from an EMBL/GenBank/DDBJ whole genome shotgun (WGS) entry which is preliminary data.</text>
</comment>
<dbReference type="InterPro" id="IPR011055">
    <property type="entry name" value="Dup_hybrid_motif"/>
</dbReference>
<dbReference type="Gene3D" id="2.20.230.10">
    <property type="entry name" value="Resuscitation-promoting factor rpfb"/>
    <property type="match status" value="1"/>
</dbReference>
<dbReference type="Gene3D" id="3.10.350.10">
    <property type="entry name" value="LysM domain"/>
    <property type="match status" value="1"/>
</dbReference>
<dbReference type="Proteomes" id="UP000075670">
    <property type="component" value="Unassembled WGS sequence"/>
</dbReference>
<dbReference type="CDD" id="cd00118">
    <property type="entry name" value="LysM"/>
    <property type="match status" value="1"/>
</dbReference>
<dbReference type="SUPFAM" id="SSF51261">
    <property type="entry name" value="Duplicated hybrid motif"/>
    <property type="match status" value="1"/>
</dbReference>
<dbReference type="PROSITE" id="PS51782">
    <property type="entry name" value="LYSM"/>
    <property type="match status" value="1"/>
</dbReference>